<dbReference type="EMBL" id="JXJN01007670">
    <property type="status" value="NOT_ANNOTATED_CDS"/>
    <property type="molecule type" value="Genomic_DNA"/>
</dbReference>
<dbReference type="Pfam" id="PF08205">
    <property type="entry name" value="C2-set_2"/>
    <property type="match status" value="1"/>
</dbReference>
<dbReference type="Proteomes" id="UP000092460">
    <property type="component" value="Unassembled WGS sequence"/>
</dbReference>
<evidence type="ECO:0000313" key="5">
    <source>
        <dbReference type="Proteomes" id="UP000092460"/>
    </source>
</evidence>
<dbReference type="SMART" id="SM00408">
    <property type="entry name" value="IGc2"/>
    <property type="match status" value="2"/>
</dbReference>
<feature type="domain" description="Ig-like" evidence="3">
    <location>
        <begin position="139"/>
        <end position="222"/>
    </location>
</feature>
<dbReference type="PANTHER" id="PTHR23278">
    <property type="entry name" value="SIDESTEP PROTEIN"/>
    <property type="match status" value="1"/>
</dbReference>
<evidence type="ECO:0000259" key="3">
    <source>
        <dbReference type="PROSITE" id="PS50835"/>
    </source>
</evidence>
<dbReference type="VEuPathDB" id="VectorBase:GPPI016829"/>
<dbReference type="PANTHER" id="PTHR23278:SF2">
    <property type="entry name" value="SIDESTEP V, ISOFORM B"/>
    <property type="match status" value="1"/>
</dbReference>
<feature type="chain" id="PRO_5008404397" description="Ig-like domain-containing protein" evidence="2">
    <location>
        <begin position="17"/>
        <end position="461"/>
    </location>
</feature>
<evidence type="ECO:0000256" key="1">
    <source>
        <dbReference type="ARBA" id="ARBA00023157"/>
    </source>
</evidence>
<dbReference type="PROSITE" id="PS50835">
    <property type="entry name" value="IG_LIKE"/>
    <property type="match status" value="2"/>
</dbReference>
<keyword evidence="1" id="KW-1015">Disulfide bond</keyword>
<keyword evidence="5" id="KW-1185">Reference proteome</keyword>
<dbReference type="STRING" id="67801.A0A1B0B2I6"/>
<dbReference type="InterPro" id="IPR036179">
    <property type="entry name" value="Ig-like_dom_sf"/>
</dbReference>
<evidence type="ECO:0000256" key="2">
    <source>
        <dbReference type="SAM" id="SignalP"/>
    </source>
</evidence>
<dbReference type="InterPro" id="IPR007110">
    <property type="entry name" value="Ig-like_dom"/>
</dbReference>
<dbReference type="Gene3D" id="2.60.40.10">
    <property type="entry name" value="Immunoglobulins"/>
    <property type="match status" value="2"/>
</dbReference>
<sequence>MTIIGIIYWMSFFAFSVPPLSLLLQGLNHAVIAGTRTHVTCTAIGARPPPHIIWSKGGQILKGATQSTSKDGNTTVSELLLIPVPEDNERQVVCSISLNPAMSSQHLPEGHTTVTTVMGNGNTGLYLKDSRMLNVTHAPIVSLSLGAPLNPNNLLKGSDVYLECEVKANPGITKVEWYHNDKQLHSSRGIIISNQTLVLQGISKGSHGQYFCRATNIQGSVSNPPVCMSDSTIIRAAVKQTINITCQVDSNPLDYLNYKWHFNNSLENLIELPYNGGSSSASNPQEQHQQMLLQHTDANHASAGYYQRNKRKHSHAQQQQLPKLVHAHHTRHGRIAFRNAKHIIEGNGRGIWSNRNFNDEQVNVDDQHLYEYDDGNDDEANDSNNTDAGTAYAASASTLLTFACGRQQSAAAAYIAVNPLIVSKVLLILSIAHSPHIFIACKRQLVVKLLVSYLKFVNFKK</sequence>
<dbReference type="EnsemblMetazoa" id="GPPI016829-RA">
    <property type="protein sequence ID" value="GPPI016829-PA"/>
    <property type="gene ID" value="GPPI016829"/>
</dbReference>
<protein>
    <recommendedName>
        <fullName evidence="3">Ig-like domain-containing protein</fullName>
    </recommendedName>
</protein>
<dbReference type="EMBL" id="JXJN01007671">
    <property type="status" value="NOT_ANNOTATED_CDS"/>
    <property type="molecule type" value="Genomic_DNA"/>
</dbReference>
<dbReference type="EMBL" id="JXJN01007669">
    <property type="status" value="NOT_ANNOTATED_CDS"/>
    <property type="molecule type" value="Genomic_DNA"/>
</dbReference>
<dbReference type="AlphaFoldDB" id="A0A1B0B2I6"/>
<name>A0A1B0B2I6_9MUSC</name>
<dbReference type="InterPro" id="IPR003598">
    <property type="entry name" value="Ig_sub2"/>
</dbReference>
<dbReference type="InterPro" id="IPR013783">
    <property type="entry name" value="Ig-like_fold"/>
</dbReference>
<dbReference type="Pfam" id="PF13927">
    <property type="entry name" value="Ig_3"/>
    <property type="match status" value="1"/>
</dbReference>
<dbReference type="SUPFAM" id="SSF48726">
    <property type="entry name" value="Immunoglobulin"/>
    <property type="match status" value="2"/>
</dbReference>
<proteinExistence type="predicted"/>
<reference evidence="5" key="1">
    <citation type="submission" date="2015-01" db="EMBL/GenBank/DDBJ databases">
        <authorList>
            <person name="Aksoy S."/>
            <person name="Warren W."/>
            <person name="Wilson R.K."/>
        </authorList>
    </citation>
    <scope>NUCLEOTIDE SEQUENCE [LARGE SCALE GENOMIC DNA]</scope>
    <source>
        <strain evidence="5">IAEA</strain>
    </source>
</reference>
<organism evidence="4 5">
    <name type="scientific">Glossina palpalis gambiensis</name>
    <dbReference type="NCBI Taxonomy" id="67801"/>
    <lineage>
        <taxon>Eukaryota</taxon>
        <taxon>Metazoa</taxon>
        <taxon>Ecdysozoa</taxon>
        <taxon>Arthropoda</taxon>
        <taxon>Hexapoda</taxon>
        <taxon>Insecta</taxon>
        <taxon>Pterygota</taxon>
        <taxon>Neoptera</taxon>
        <taxon>Endopterygota</taxon>
        <taxon>Diptera</taxon>
        <taxon>Brachycera</taxon>
        <taxon>Muscomorpha</taxon>
        <taxon>Hippoboscoidea</taxon>
        <taxon>Glossinidae</taxon>
        <taxon>Glossina</taxon>
    </lineage>
</organism>
<reference evidence="4" key="2">
    <citation type="submission" date="2020-05" db="UniProtKB">
        <authorList>
            <consortium name="EnsemblMetazoa"/>
        </authorList>
    </citation>
    <scope>IDENTIFICATION</scope>
    <source>
        <strain evidence="4">IAEA</strain>
    </source>
</reference>
<keyword evidence="2" id="KW-0732">Signal</keyword>
<dbReference type="InterPro" id="IPR013162">
    <property type="entry name" value="CD80_C2-set"/>
</dbReference>
<feature type="domain" description="Ig-like" evidence="3">
    <location>
        <begin position="18"/>
        <end position="115"/>
    </location>
</feature>
<accession>A0A1B0B2I6</accession>
<evidence type="ECO:0000313" key="4">
    <source>
        <dbReference type="EnsemblMetazoa" id="GPPI016829-PA"/>
    </source>
</evidence>
<feature type="signal peptide" evidence="2">
    <location>
        <begin position="1"/>
        <end position="16"/>
    </location>
</feature>